<dbReference type="EMBL" id="MN481987">
    <property type="protein sequence ID" value="QKO28972.1"/>
    <property type="molecule type" value="Genomic_DNA"/>
</dbReference>
<proteinExistence type="predicted"/>
<dbReference type="GO" id="GO:0006355">
    <property type="term" value="P:regulation of DNA-templated transcription"/>
    <property type="evidence" value="ECO:0007669"/>
    <property type="project" value="InterPro"/>
</dbReference>
<feature type="region of interest" description="Disordered" evidence="1">
    <location>
        <begin position="16"/>
        <end position="66"/>
    </location>
</feature>
<dbReference type="GeneID" id="2715853"/>
<dbReference type="GO" id="GO:0003677">
    <property type="term" value="F:DNA binding"/>
    <property type="evidence" value="ECO:0007669"/>
    <property type="project" value="InterPro"/>
</dbReference>
<accession>A0A6N0C5Z1</accession>
<dbReference type="RefSeq" id="NP_037851.1">
    <property type="nucleotide sequence ID" value="NC_002169.1"/>
</dbReference>
<dbReference type="KEGG" id="vg:2715853"/>
<evidence type="ECO:0000256" key="1">
    <source>
        <dbReference type="SAM" id="MobiDB-lite"/>
    </source>
</evidence>
<dbReference type="InterPro" id="IPR008415">
    <property type="entry name" value="Baculo_LEF-3"/>
</dbReference>
<name>A0A6N0C5Z1_9ABAC</name>
<reference evidence="2" key="1">
    <citation type="submission" date="2019-09" db="EMBL/GenBank/DDBJ databases">
        <authorList>
            <person name="Tao P."/>
            <person name="Yang T."/>
            <person name="Chen J."/>
            <person name="Lin C."/>
            <person name="Hu J."/>
            <person name="Zhu Y."/>
            <person name="Lv H."/>
            <person name="Tian M."/>
            <person name="Gao Q."/>
            <person name="Jia J."/>
        </authorList>
    </citation>
    <scope>NUCLEOTIDE SEQUENCE</scope>
    <source>
        <strain evidence="2">WV103</strain>
    </source>
</reference>
<feature type="compositionally biased region" description="Polar residues" evidence="1">
    <location>
        <begin position="53"/>
        <end position="66"/>
    </location>
</feature>
<dbReference type="Pfam" id="PF05847">
    <property type="entry name" value="Baculo_LEF-3"/>
    <property type="match status" value="1"/>
</dbReference>
<organism evidence="2">
    <name type="scientific">Spodoptera exigua multiple nucleopolyhedrovirus</name>
    <dbReference type="NCBI Taxonomy" id="10454"/>
    <lineage>
        <taxon>Viruses</taxon>
        <taxon>Viruses incertae sedis</taxon>
        <taxon>Naldaviricetes</taxon>
        <taxon>Lefavirales</taxon>
        <taxon>Baculoviridae</taxon>
        <taxon>Alphabaculovirus</taxon>
    </lineage>
</organism>
<evidence type="ECO:0000313" key="2">
    <source>
        <dbReference type="EMBL" id="QKO28972.1"/>
    </source>
</evidence>
<protein>
    <submittedName>
        <fullName evidence="2">Lef3</fullName>
    </submittedName>
</protein>
<feature type="region of interest" description="Disordered" evidence="1">
    <location>
        <begin position="340"/>
        <end position="360"/>
    </location>
</feature>
<feature type="compositionally biased region" description="Low complexity" evidence="1">
    <location>
        <begin position="346"/>
        <end position="356"/>
    </location>
</feature>
<sequence>MSFSKSLMKNMAEIEYESSSSSSSLKRTFDDVAMGGNHEDGKRPRYSNNSNSPSKRMSSGSTASVDSMTKKISKTVTGQLVTKNMYCVNNEGFYLFKFLVDNVPKNYYGNNNLYQTLELDNIYEIELVYENRRLAIDRITLCKNMDKTIVVKRFVEPIDFDGEDTITVGAKLKYGFKLIDTDAYKVVFIINHGKDRDSYCPVQIECMANLKRWAACIKDENITNERSLLEYFNAVQNKMFNLYRVKCQQSNGNYKNFSIQNITQISMMNDPEFTIVEDENNLCNISRSNKRVVCGQIARVNVERQSDDRFSISYQLIDERDEKDERDEWIKGSFYVKNNNNDKRNNNNNNGNSSNSDKMDKLEKMKMDKLEKLEIDLNQLNDLIDDDIYKVLIYVAVDITTNNCTVLGLTKIEIDTDHFEGV</sequence>